<name>A0A8S5N5C3_9CAUD</name>
<dbReference type="EMBL" id="BK015070">
    <property type="protein sequence ID" value="DAD89865.1"/>
    <property type="molecule type" value="Genomic_DNA"/>
</dbReference>
<organism evidence="1">
    <name type="scientific">Myoviridae sp. ctsip2</name>
    <dbReference type="NCBI Taxonomy" id="2826705"/>
    <lineage>
        <taxon>Viruses</taxon>
        <taxon>Duplodnaviria</taxon>
        <taxon>Heunggongvirae</taxon>
        <taxon>Uroviricota</taxon>
        <taxon>Caudoviricetes</taxon>
    </lineage>
</organism>
<proteinExistence type="predicted"/>
<accession>A0A8S5N5C3</accession>
<protein>
    <submittedName>
        <fullName evidence="1">Uncharacterized protein</fullName>
    </submittedName>
</protein>
<evidence type="ECO:0000313" key="1">
    <source>
        <dbReference type="EMBL" id="DAD89865.1"/>
    </source>
</evidence>
<sequence>MSEVKKECWIKKTECRLFNIKIWESTIWCDSSNFNKENGSYLIPKCFQSEEHDKQ</sequence>
<reference evidence="1" key="1">
    <citation type="journal article" date="2021" name="Proc. Natl. Acad. Sci. U.S.A.">
        <title>A Catalog of Tens of Thousands of Viruses from Human Metagenomes Reveals Hidden Associations with Chronic Diseases.</title>
        <authorList>
            <person name="Tisza M.J."/>
            <person name="Buck C.B."/>
        </authorList>
    </citation>
    <scope>NUCLEOTIDE SEQUENCE</scope>
    <source>
        <strain evidence="1">Ctsip2</strain>
    </source>
</reference>